<dbReference type="Pfam" id="PF10000">
    <property type="entry name" value="ACT_3"/>
    <property type="match status" value="1"/>
</dbReference>
<keyword evidence="4" id="KW-1185">Reference proteome</keyword>
<feature type="domain" description="CASTOR ACT" evidence="2">
    <location>
        <begin position="70"/>
        <end position="126"/>
    </location>
</feature>
<evidence type="ECO:0000313" key="4">
    <source>
        <dbReference type="Proteomes" id="UP001597369"/>
    </source>
</evidence>
<dbReference type="PANTHER" id="PTHR39199">
    <property type="entry name" value="BLR5128 PROTEIN"/>
    <property type="match status" value="1"/>
</dbReference>
<dbReference type="SUPFAM" id="SSF55021">
    <property type="entry name" value="ACT-like"/>
    <property type="match status" value="2"/>
</dbReference>
<dbReference type="EMBL" id="JBHUHV010000058">
    <property type="protein sequence ID" value="MFD2068907.1"/>
    <property type="molecule type" value="Genomic_DNA"/>
</dbReference>
<accession>A0ABW4X439</accession>
<gene>
    <name evidence="3" type="ORF">ACFSKU_18605</name>
</gene>
<dbReference type="InterPro" id="IPR027795">
    <property type="entry name" value="CASTOR_ACT_dom"/>
</dbReference>
<evidence type="ECO:0000259" key="1">
    <source>
        <dbReference type="Pfam" id="PF10000"/>
    </source>
</evidence>
<name>A0ABW4X439_9BACT</name>
<dbReference type="Gene3D" id="3.30.2130.10">
    <property type="entry name" value="VC0802-like"/>
    <property type="match status" value="1"/>
</dbReference>
<dbReference type="Pfam" id="PF13840">
    <property type="entry name" value="ACT_7"/>
    <property type="match status" value="1"/>
</dbReference>
<sequence>MNGETNLAILLNQMTPELNEGEYVFCQVSNSISFDTADAICQFREKEGLTAILPRQVADKLQLKYSFIASWITLTVHSSLEAVGLTAAFSNALAEAGISCNVIAAFYHDHIFVSTKDSQKAMQVLKALTEKH</sequence>
<dbReference type="PANTHER" id="PTHR39199:SF1">
    <property type="entry name" value="BLR5128 PROTEIN"/>
    <property type="match status" value="1"/>
</dbReference>
<protein>
    <submittedName>
        <fullName evidence="3">ACT domain-containing protein</fullName>
    </submittedName>
</protein>
<proteinExistence type="predicted"/>
<dbReference type="InterPro" id="IPR018717">
    <property type="entry name" value="DUF2241"/>
</dbReference>
<evidence type="ECO:0000313" key="3">
    <source>
        <dbReference type="EMBL" id="MFD2068907.1"/>
    </source>
</evidence>
<dbReference type="RefSeq" id="WP_229957711.1">
    <property type="nucleotide sequence ID" value="NZ_JAJJWI010000001.1"/>
</dbReference>
<reference evidence="4" key="1">
    <citation type="journal article" date="2019" name="Int. J. Syst. Evol. Microbiol.">
        <title>The Global Catalogue of Microorganisms (GCM) 10K type strain sequencing project: providing services to taxonomists for standard genome sequencing and annotation.</title>
        <authorList>
            <consortium name="The Broad Institute Genomics Platform"/>
            <consortium name="The Broad Institute Genome Sequencing Center for Infectious Disease"/>
            <person name="Wu L."/>
            <person name="Ma J."/>
        </authorList>
    </citation>
    <scope>NUCLEOTIDE SEQUENCE [LARGE SCALE GENOMIC DNA]</scope>
    <source>
        <strain evidence="4">JCM 16545</strain>
    </source>
</reference>
<evidence type="ECO:0000259" key="2">
    <source>
        <dbReference type="Pfam" id="PF13840"/>
    </source>
</evidence>
<comment type="caution">
    <text evidence="3">The sequence shown here is derived from an EMBL/GenBank/DDBJ whole genome shotgun (WGS) entry which is preliminary data.</text>
</comment>
<dbReference type="Proteomes" id="UP001597369">
    <property type="component" value="Unassembled WGS sequence"/>
</dbReference>
<dbReference type="InterPro" id="IPR045865">
    <property type="entry name" value="ACT-like_dom_sf"/>
</dbReference>
<organism evidence="3 4">
    <name type="scientific">Pontibacter silvestris</name>
    <dbReference type="NCBI Taxonomy" id="2305183"/>
    <lineage>
        <taxon>Bacteria</taxon>
        <taxon>Pseudomonadati</taxon>
        <taxon>Bacteroidota</taxon>
        <taxon>Cytophagia</taxon>
        <taxon>Cytophagales</taxon>
        <taxon>Hymenobacteraceae</taxon>
        <taxon>Pontibacter</taxon>
    </lineage>
</organism>
<feature type="domain" description="DUF2241" evidence="1">
    <location>
        <begin position="2"/>
        <end position="69"/>
    </location>
</feature>